<accession>A0A2A9ERE2</accession>
<feature type="transmembrane region" description="Helical" evidence="4">
    <location>
        <begin position="12"/>
        <end position="33"/>
    </location>
</feature>
<evidence type="ECO:0000313" key="6">
    <source>
        <dbReference type="Proteomes" id="UP000222106"/>
    </source>
</evidence>
<proteinExistence type="predicted"/>
<dbReference type="OrthoDB" id="5242879at2"/>
<evidence type="ECO:0000313" key="5">
    <source>
        <dbReference type="EMBL" id="PFG41156.1"/>
    </source>
</evidence>
<organism evidence="5 6">
    <name type="scientific">Georgenia soli</name>
    <dbReference type="NCBI Taxonomy" id="638953"/>
    <lineage>
        <taxon>Bacteria</taxon>
        <taxon>Bacillati</taxon>
        <taxon>Actinomycetota</taxon>
        <taxon>Actinomycetes</taxon>
        <taxon>Micrococcales</taxon>
        <taxon>Bogoriellaceae</taxon>
        <taxon>Georgenia</taxon>
    </lineage>
</organism>
<dbReference type="CDD" id="cd05830">
    <property type="entry name" value="Sortase_E"/>
    <property type="match status" value="1"/>
</dbReference>
<name>A0A2A9ERE2_9MICO</name>
<evidence type="ECO:0000256" key="4">
    <source>
        <dbReference type="SAM" id="Phobius"/>
    </source>
</evidence>
<keyword evidence="6" id="KW-1185">Reference proteome</keyword>
<dbReference type="GO" id="GO:0016787">
    <property type="term" value="F:hydrolase activity"/>
    <property type="evidence" value="ECO:0007669"/>
    <property type="project" value="UniProtKB-KW"/>
</dbReference>
<dbReference type="Proteomes" id="UP000222106">
    <property type="component" value="Unassembled WGS sequence"/>
</dbReference>
<comment type="caution">
    <text evidence="5">The sequence shown here is derived from an EMBL/GenBank/DDBJ whole genome shotgun (WGS) entry which is preliminary data.</text>
</comment>
<protein>
    <submittedName>
        <fullName evidence="5">Sortase A</fullName>
    </submittedName>
</protein>
<feature type="active site" description="Proton donor/acceptor" evidence="2">
    <location>
        <position position="136"/>
    </location>
</feature>
<gene>
    <name evidence="5" type="ORF">ATJ97_3704</name>
</gene>
<feature type="compositionally biased region" description="Basic and acidic residues" evidence="3">
    <location>
        <begin position="49"/>
        <end position="67"/>
    </location>
</feature>
<evidence type="ECO:0000256" key="3">
    <source>
        <dbReference type="SAM" id="MobiDB-lite"/>
    </source>
</evidence>
<keyword evidence="4" id="KW-0472">Membrane</keyword>
<dbReference type="AlphaFoldDB" id="A0A2A9ERE2"/>
<dbReference type="InterPro" id="IPR042003">
    <property type="entry name" value="Sortase_E"/>
</dbReference>
<keyword evidence="4" id="KW-1133">Transmembrane helix</keyword>
<dbReference type="EMBL" id="PDJI01000004">
    <property type="protein sequence ID" value="PFG41156.1"/>
    <property type="molecule type" value="Genomic_DNA"/>
</dbReference>
<dbReference type="Pfam" id="PF04203">
    <property type="entry name" value="Sortase"/>
    <property type="match status" value="1"/>
</dbReference>
<dbReference type="SUPFAM" id="SSF63817">
    <property type="entry name" value="Sortase"/>
    <property type="match status" value="1"/>
</dbReference>
<dbReference type="InterPro" id="IPR023365">
    <property type="entry name" value="Sortase_dom-sf"/>
</dbReference>
<reference evidence="5 6" key="1">
    <citation type="submission" date="2017-10" db="EMBL/GenBank/DDBJ databases">
        <title>Sequencing the genomes of 1000 actinobacteria strains.</title>
        <authorList>
            <person name="Klenk H.-P."/>
        </authorList>
    </citation>
    <scope>NUCLEOTIDE SEQUENCE [LARGE SCALE GENOMIC DNA]</scope>
    <source>
        <strain evidence="5 6">DSM 21838</strain>
    </source>
</reference>
<feature type="active site" description="Acyl-thioester intermediate" evidence="2">
    <location>
        <position position="204"/>
    </location>
</feature>
<dbReference type="InterPro" id="IPR005754">
    <property type="entry name" value="Sortase"/>
</dbReference>
<keyword evidence="4" id="KW-0812">Transmembrane</keyword>
<dbReference type="NCBIfam" id="TIGR01076">
    <property type="entry name" value="sortase_fam"/>
    <property type="match status" value="1"/>
</dbReference>
<sequence>MPATPTPRRGPHALIGVVAVVLGIAGVGVATAMGPDDVARVPAAVARPAADHARGEVPSGRTERPTESADPFSDVVVPPVPAEGTTFATMRVPRWGDYEEPVSEGITDAVLDELGLGRFPDSQMPGEEGNFALAGHRTLHSRPLYGVEELEVGDEIIVTGAEGEYTYAVTGHEIVEPDQVRVVEPDPQNPGGPAVGRLMTLVACHPLGSVAQRYVVYAELAAFEAA</sequence>
<dbReference type="RefSeq" id="WP_098484961.1">
    <property type="nucleotide sequence ID" value="NZ_PDJI01000004.1"/>
</dbReference>
<feature type="region of interest" description="Disordered" evidence="3">
    <location>
        <begin position="46"/>
        <end position="73"/>
    </location>
</feature>
<keyword evidence="1" id="KW-0378">Hydrolase</keyword>
<evidence type="ECO:0000256" key="2">
    <source>
        <dbReference type="PIRSR" id="PIRSR605754-1"/>
    </source>
</evidence>
<evidence type="ECO:0000256" key="1">
    <source>
        <dbReference type="ARBA" id="ARBA00022801"/>
    </source>
</evidence>
<dbReference type="Gene3D" id="2.40.260.10">
    <property type="entry name" value="Sortase"/>
    <property type="match status" value="1"/>
</dbReference>